<organism evidence="1 2">
    <name type="scientific">Vaccinium darrowii</name>
    <dbReference type="NCBI Taxonomy" id="229202"/>
    <lineage>
        <taxon>Eukaryota</taxon>
        <taxon>Viridiplantae</taxon>
        <taxon>Streptophyta</taxon>
        <taxon>Embryophyta</taxon>
        <taxon>Tracheophyta</taxon>
        <taxon>Spermatophyta</taxon>
        <taxon>Magnoliopsida</taxon>
        <taxon>eudicotyledons</taxon>
        <taxon>Gunneridae</taxon>
        <taxon>Pentapetalae</taxon>
        <taxon>asterids</taxon>
        <taxon>Ericales</taxon>
        <taxon>Ericaceae</taxon>
        <taxon>Vaccinioideae</taxon>
        <taxon>Vaccinieae</taxon>
        <taxon>Vaccinium</taxon>
    </lineage>
</organism>
<gene>
    <name evidence="1" type="ORF">Vadar_022313</name>
</gene>
<sequence length="213" mass="23976">MYELHFGVPMARVGLCTLNIRHDSNMVSVLLKHSKPKLIFVDQQLLDVATGAIEILSKTSTDLPRLVLILESDRTSTLKTVSTNEILEYERMLTMGKPDFKIKWPRDEWDPISLSYTSGTTSSPKGVVYSHRGAYLNSLAAVLLNEMPSMPIYLWTVPMYYCNGWCLTWAMAAQGGTNICLRNVSANGIFSSISQHKVTHMGYFEHDSECPHK</sequence>
<dbReference type="EMBL" id="CM037155">
    <property type="protein sequence ID" value="KAH7847135.1"/>
    <property type="molecule type" value="Genomic_DNA"/>
</dbReference>
<comment type="caution">
    <text evidence="1">The sequence shown here is derived from an EMBL/GenBank/DDBJ whole genome shotgun (WGS) entry which is preliminary data.</text>
</comment>
<dbReference type="Proteomes" id="UP000828048">
    <property type="component" value="Chromosome 5"/>
</dbReference>
<evidence type="ECO:0000313" key="2">
    <source>
        <dbReference type="Proteomes" id="UP000828048"/>
    </source>
</evidence>
<evidence type="ECO:0000313" key="1">
    <source>
        <dbReference type="EMBL" id="KAH7847135.1"/>
    </source>
</evidence>
<reference evidence="1 2" key="1">
    <citation type="journal article" date="2021" name="Hortic Res">
        <title>High-quality reference genome and annotation aids understanding of berry development for evergreen blueberry (Vaccinium darrowii).</title>
        <authorList>
            <person name="Yu J."/>
            <person name="Hulse-Kemp A.M."/>
            <person name="Babiker E."/>
            <person name="Staton M."/>
        </authorList>
    </citation>
    <scope>NUCLEOTIDE SEQUENCE [LARGE SCALE GENOMIC DNA]</scope>
    <source>
        <strain evidence="2">cv. NJ 8807/NJ 8810</strain>
        <tissue evidence="1">Young leaf</tissue>
    </source>
</reference>
<name>A0ACB7Y2J4_9ERIC</name>
<proteinExistence type="predicted"/>
<protein>
    <submittedName>
        <fullName evidence="1">Uncharacterized protein</fullName>
    </submittedName>
</protein>
<keyword evidence="2" id="KW-1185">Reference proteome</keyword>
<accession>A0ACB7Y2J4</accession>